<protein>
    <submittedName>
        <fullName evidence="2">Glycosyltransferase family 2 protein</fullName>
    </submittedName>
</protein>
<dbReference type="Pfam" id="PF00535">
    <property type="entry name" value="Glycos_transf_2"/>
    <property type="match status" value="1"/>
</dbReference>
<keyword evidence="2" id="KW-0808">Transferase</keyword>
<dbReference type="Proteomes" id="UP000591803">
    <property type="component" value="Unassembled WGS sequence"/>
</dbReference>
<dbReference type="AlphaFoldDB" id="A0A7W3D7D4"/>
<organism evidence="2 3">
    <name type="scientific">Citrobacter freundii</name>
    <dbReference type="NCBI Taxonomy" id="546"/>
    <lineage>
        <taxon>Bacteria</taxon>
        <taxon>Pseudomonadati</taxon>
        <taxon>Pseudomonadota</taxon>
        <taxon>Gammaproteobacteria</taxon>
        <taxon>Enterobacterales</taxon>
        <taxon>Enterobacteriaceae</taxon>
        <taxon>Citrobacter</taxon>
        <taxon>Citrobacter freundii complex</taxon>
    </lineage>
</organism>
<dbReference type="EMBL" id="JABXRI010000001">
    <property type="protein sequence ID" value="MBA8064228.1"/>
    <property type="molecule type" value="Genomic_DNA"/>
</dbReference>
<proteinExistence type="predicted"/>
<name>A0A7W3D7D4_CITFR</name>
<dbReference type="SUPFAM" id="SSF53448">
    <property type="entry name" value="Nucleotide-diphospho-sugar transferases"/>
    <property type="match status" value="1"/>
</dbReference>
<dbReference type="InterPro" id="IPR029044">
    <property type="entry name" value="Nucleotide-diphossugar_trans"/>
</dbReference>
<accession>A0A7W3D7D4</accession>
<dbReference type="InterPro" id="IPR001173">
    <property type="entry name" value="Glyco_trans_2-like"/>
</dbReference>
<evidence type="ECO:0000259" key="1">
    <source>
        <dbReference type="Pfam" id="PF00535"/>
    </source>
</evidence>
<evidence type="ECO:0000313" key="3">
    <source>
        <dbReference type="Proteomes" id="UP000591803"/>
    </source>
</evidence>
<comment type="caution">
    <text evidence="2">The sequence shown here is derived from an EMBL/GenBank/DDBJ whole genome shotgun (WGS) entry which is preliminary data.</text>
</comment>
<sequence length="290" mass="34437">MAEIPIFVMTRNDGELLFDCIKSILENTTHSYHVYIVDNNSTDDNHLNIIEYYNNHEKITVCRNTNNLWVLGLNTHLEEVRKNCLSEYFVLTDGDIIFPEVDVGSGQCWLSKLVTYMMTYKCIGKIGLSLSWNLIKNDTFFNEIYSQEKRLYNENKKIDELYISPVDTTAAIYRWDWSINGYKFYPDHIRYLRPELYSCRTSKDFTAIHMGWSLYKNVDEPDIRKLNEKIKCFTIIGADIKNTQLIIASKKVRIFNKILARPMKFFWSIRRIFLTLVYTIKKGIWYYDNH</sequence>
<feature type="domain" description="Glycosyltransferase 2-like" evidence="1">
    <location>
        <begin position="6"/>
        <end position="100"/>
    </location>
</feature>
<dbReference type="GO" id="GO:0016740">
    <property type="term" value="F:transferase activity"/>
    <property type="evidence" value="ECO:0007669"/>
    <property type="project" value="UniProtKB-KW"/>
</dbReference>
<evidence type="ECO:0000313" key="2">
    <source>
        <dbReference type="EMBL" id="MBA8064228.1"/>
    </source>
</evidence>
<reference evidence="2 3" key="1">
    <citation type="submission" date="2020-06" db="EMBL/GenBank/DDBJ databases">
        <title>REHAB project genomes.</title>
        <authorList>
            <person name="Shaw L.P."/>
        </authorList>
    </citation>
    <scope>NUCLEOTIDE SEQUENCE [LARGE SCALE GENOMIC DNA]</scope>
    <source>
        <strain evidence="2 3">RHBSTW-00116</strain>
    </source>
</reference>
<dbReference type="Gene3D" id="3.90.550.10">
    <property type="entry name" value="Spore Coat Polysaccharide Biosynthesis Protein SpsA, Chain A"/>
    <property type="match status" value="1"/>
</dbReference>
<dbReference type="CDD" id="cd00761">
    <property type="entry name" value="Glyco_tranf_GTA_type"/>
    <property type="match status" value="1"/>
</dbReference>
<gene>
    <name evidence="2" type="ORF">HV077_17910</name>
</gene>